<organism evidence="1 2">
    <name type="scientific">Paenibacillus sacheonensis</name>
    <dbReference type="NCBI Taxonomy" id="742054"/>
    <lineage>
        <taxon>Bacteria</taxon>
        <taxon>Bacillati</taxon>
        <taxon>Bacillota</taxon>
        <taxon>Bacilli</taxon>
        <taxon>Bacillales</taxon>
        <taxon>Paenibacillaceae</taxon>
        <taxon>Paenibacillus</taxon>
    </lineage>
</organism>
<dbReference type="Gene3D" id="1.20.120.450">
    <property type="entry name" value="dinb family like domain"/>
    <property type="match status" value="1"/>
</dbReference>
<dbReference type="RefSeq" id="WP_161705755.1">
    <property type="nucleotide sequence ID" value="NZ_JAAAMU010000038.1"/>
</dbReference>
<dbReference type="Proteomes" id="UP000558113">
    <property type="component" value="Unassembled WGS sequence"/>
</dbReference>
<dbReference type="OrthoDB" id="68731at2"/>
<protein>
    <submittedName>
        <fullName evidence="1">DUF1572 domain-containing protein</fullName>
    </submittedName>
</protein>
<dbReference type="EMBL" id="JAAAMU010000038">
    <property type="protein sequence ID" value="NBC73580.1"/>
    <property type="molecule type" value="Genomic_DNA"/>
</dbReference>
<comment type="caution">
    <text evidence="1">The sequence shown here is derived from an EMBL/GenBank/DDBJ whole genome shotgun (WGS) entry which is preliminary data.</text>
</comment>
<dbReference type="InterPro" id="IPR011466">
    <property type="entry name" value="DUF1572"/>
</dbReference>
<dbReference type="InterPro" id="IPR034660">
    <property type="entry name" value="DinB/YfiT-like"/>
</dbReference>
<proteinExistence type="predicted"/>
<dbReference type="SUPFAM" id="SSF109854">
    <property type="entry name" value="DinB/YfiT-like putative metalloenzymes"/>
    <property type="match status" value="1"/>
</dbReference>
<accession>A0A7X4YVW7</accession>
<keyword evidence="2" id="KW-1185">Reference proteome</keyword>
<evidence type="ECO:0000313" key="2">
    <source>
        <dbReference type="Proteomes" id="UP000558113"/>
    </source>
</evidence>
<gene>
    <name evidence="1" type="ORF">GT003_31975</name>
</gene>
<sequence length="165" mass="19433">MDTSTVVIDLLYRKYKSDQNWVRVALQPLSEEDIRWSPTPESNSISNLVAHISDQVKHWFEIAYLGAPYEEVRSNNFEHELQMTKEQASELFQTSYDHILEVIEIMKANPERLLEQPYLNYPPFNGGLDNQATILEMLLHHFRHFSSHVGQIIYISKMRKGQLQW</sequence>
<name>A0A7X4YVW7_9BACL</name>
<dbReference type="Pfam" id="PF07609">
    <property type="entry name" value="DUF1572"/>
    <property type="match status" value="1"/>
</dbReference>
<dbReference type="AlphaFoldDB" id="A0A7X4YVW7"/>
<reference evidence="1 2" key="1">
    <citation type="submission" date="2020-01" db="EMBL/GenBank/DDBJ databases">
        <title>Paenibacillus soybeanensis sp. nov. isolated from the nodules of soybean (Glycine max(L.) Merr).</title>
        <authorList>
            <person name="Wang H."/>
        </authorList>
    </citation>
    <scope>NUCLEOTIDE SEQUENCE [LARGE SCALE GENOMIC DNA]</scope>
    <source>
        <strain evidence="1 2">DSM 23054</strain>
    </source>
</reference>
<evidence type="ECO:0000313" key="1">
    <source>
        <dbReference type="EMBL" id="NBC73580.1"/>
    </source>
</evidence>